<keyword evidence="3 5" id="KW-1133">Transmembrane helix</keyword>
<dbReference type="AlphaFoldDB" id="A0A0C2U840"/>
<feature type="transmembrane region" description="Helical" evidence="5">
    <location>
        <begin position="143"/>
        <end position="163"/>
    </location>
</feature>
<evidence type="ECO:0000256" key="4">
    <source>
        <dbReference type="ARBA" id="ARBA00023136"/>
    </source>
</evidence>
<comment type="subcellular location">
    <subcellularLocation>
        <location evidence="1">Membrane</location>
        <topology evidence="1">Multi-pass membrane protein</topology>
    </subcellularLocation>
</comment>
<organism evidence="7 8">
    <name type="scientific">Paramagnetospirillum magnetotacticum MS-1</name>
    <dbReference type="NCBI Taxonomy" id="272627"/>
    <lineage>
        <taxon>Bacteria</taxon>
        <taxon>Pseudomonadati</taxon>
        <taxon>Pseudomonadota</taxon>
        <taxon>Alphaproteobacteria</taxon>
        <taxon>Rhodospirillales</taxon>
        <taxon>Magnetospirillaceae</taxon>
        <taxon>Paramagnetospirillum</taxon>
    </lineage>
</organism>
<evidence type="ECO:0000313" key="8">
    <source>
        <dbReference type="Proteomes" id="UP000031971"/>
    </source>
</evidence>
<evidence type="ECO:0000313" key="7">
    <source>
        <dbReference type="EMBL" id="KIL97637.1"/>
    </source>
</evidence>
<evidence type="ECO:0000256" key="5">
    <source>
        <dbReference type="SAM" id="Phobius"/>
    </source>
</evidence>
<evidence type="ECO:0000256" key="1">
    <source>
        <dbReference type="ARBA" id="ARBA00004141"/>
    </source>
</evidence>
<accession>A0A0C2U840</accession>
<evidence type="ECO:0000256" key="2">
    <source>
        <dbReference type="ARBA" id="ARBA00022692"/>
    </source>
</evidence>
<dbReference type="GO" id="GO:0016020">
    <property type="term" value="C:membrane"/>
    <property type="evidence" value="ECO:0007669"/>
    <property type="project" value="UniProtKB-SubCell"/>
</dbReference>
<keyword evidence="2 5" id="KW-0812">Transmembrane</keyword>
<reference evidence="7 8" key="1">
    <citation type="submission" date="2015-01" db="EMBL/GenBank/DDBJ databases">
        <title>Genome Sequence of Magnetospirillum magnetotacticum Strain MS-1.</title>
        <authorList>
            <person name="Marinov G.K."/>
            <person name="Smalley M.D."/>
            <person name="DeSalvo G."/>
        </authorList>
    </citation>
    <scope>NUCLEOTIDE SEQUENCE [LARGE SCALE GENOMIC DNA]</scope>
    <source>
        <strain evidence="7 8">MS-1</strain>
    </source>
</reference>
<name>A0A0C2U840_PARME</name>
<keyword evidence="4 5" id="KW-0472">Membrane</keyword>
<proteinExistence type="predicted"/>
<feature type="transmembrane region" description="Helical" evidence="5">
    <location>
        <begin position="41"/>
        <end position="63"/>
    </location>
</feature>
<dbReference type="EMBL" id="JXSL01000030">
    <property type="protein sequence ID" value="KIL97637.1"/>
    <property type="molecule type" value="Genomic_DNA"/>
</dbReference>
<feature type="transmembrane region" description="Helical" evidence="5">
    <location>
        <begin position="75"/>
        <end position="96"/>
    </location>
</feature>
<feature type="transmembrane region" description="Helical" evidence="5">
    <location>
        <begin position="203"/>
        <end position="222"/>
    </location>
</feature>
<dbReference type="STRING" id="272627.CCC_00698"/>
<gene>
    <name evidence="7" type="ORF">CCC_00698</name>
</gene>
<dbReference type="Proteomes" id="UP000031971">
    <property type="component" value="Unassembled WGS sequence"/>
</dbReference>
<dbReference type="InterPro" id="IPR009915">
    <property type="entry name" value="NnrU_dom"/>
</dbReference>
<protein>
    <submittedName>
        <fullName evidence="7">NnrU family protein required for expression of nitric oxide and nitrite reductases (Nir and Nor)</fullName>
    </submittedName>
</protein>
<evidence type="ECO:0000256" key="3">
    <source>
        <dbReference type="ARBA" id="ARBA00022989"/>
    </source>
</evidence>
<comment type="caution">
    <text evidence="7">The sequence shown here is derived from an EMBL/GenBank/DDBJ whole genome shotgun (WGS) entry which is preliminary data.</text>
</comment>
<sequence length="223" mass="24490">MRLMGDVGHLIVSVAAFLGAHSLSNWKPLRAPIEARYGKQGFYLGYSVVSTALLVWVIAAALNSPTVVVWEQQPWMRWVPPLVMPVACLFWVLGLAQPNPFSIGLGGAGYDPARPGIVRLTRHPIIWGLGLWSGAHILPNGHLAGLLLFTPLFLLCLMGARILDAKRRRSLGEAHWRAMADLAIFEPHALLTELGWKRILGGLALYPVLLWLHPMVIGLSPLP</sequence>
<feature type="domain" description="NnrU" evidence="6">
    <location>
        <begin position="10"/>
        <end position="221"/>
    </location>
</feature>
<evidence type="ECO:0000259" key="6">
    <source>
        <dbReference type="Pfam" id="PF07298"/>
    </source>
</evidence>
<keyword evidence="8" id="KW-1185">Reference proteome</keyword>
<dbReference type="Pfam" id="PF07298">
    <property type="entry name" value="NnrU"/>
    <property type="match status" value="1"/>
</dbReference>